<dbReference type="Proteomes" id="UP001054945">
    <property type="component" value="Unassembled WGS sequence"/>
</dbReference>
<name>A0AAV4U4I5_CAEEX</name>
<keyword evidence="2" id="KW-1185">Reference proteome</keyword>
<evidence type="ECO:0000313" key="2">
    <source>
        <dbReference type="Proteomes" id="UP001054945"/>
    </source>
</evidence>
<accession>A0AAV4U4I5</accession>
<organism evidence="1 2">
    <name type="scientific">Caerostris extrusa</name>
    <name type="common">Bark spider</name>
    <name type="synonym">Caerostris bankana</name>
    <dbReference type="NCBI Taxonomy" id="172846"/>
    <lineage>
        <taxon>Eukaryota</taxon>
        <taxon>Metazoa</taxon>
        <taxon>Ecdysozoa</taxon>
        <taxon>Arthropoda</taxon>
        <taxon>Chelicerata</taxon>
        <taxon>Arachnida</taxon>
        <taxon>Araneae</taxon>
        <taxon>Araneomorphae</taxon>
        <taxon>Entelegynae</taxon>
        <taxon>Araneoidea</taxon>
        <taxon>Araneidae</taxon>
        <taxon>Caerostris</taxon>
    </lineage>
</organism>
<dbReference type="EMBL" id="BPLR01012269">
    <property type="protein sequence ID" value="GIY52651.1"/>
    <property type="molecule type" value="Genomic_DNA"/>
</dbReference>
<sequence>MCCHISPQNISQSRWGLMWENERMRARIALSRESAIWKGCGQVLCPMYLLDAFKFSSKCSKEKWCELALLKTFNKGNRGERTPGTLIPPNKCVALFHHRTSARVGGV</sequence>
<reference evidence="1 2" key="1">
    <citation type="submission" date="2021-06" db="EMBL/GenBank/DDBJ databases">
        <title>Caerostris extrusa draft genome.</title>
        <authorList>
            <person name="Kono N."/>
            <person name="Arakawa K."/>
        </authorList>
    </citation>
    <scope>NUCLEOTIDE SEQUENCE [LARGE SCALE GENOMIC DNA]</scope>
</reference>
<proteinExistence type="predicted"/>
<protein>
    <submittedName>
        <fullName evidence="1">Uncharacterized protein</fullName>
    </submittedName>
</protein>
<dbReference type="AlphaFoldDB" id="A0AAV4U4I5"/>
<evidence type="ECO:0000313" key="1">
    <source>
        <dbReference type="EMBL" id="GIY52651.1"/>
    </source>
</evidence>
<comment type="caution">
    <text evidence="1">The sequence shown here is derived from an EMBL/GenBank/DDBJ whole genome shotgun (WGS) entry which is preliminary data.</text>
</comment>
<gene>
    <name evidence="1" type="ORF">CEXT_264641</name>
</gene>